<evidence type="ECO:0008006" key="3">
    <source>
        <dbReference type="Google" id="ProtNLM"/>
    </source>
</evidence>
<proteinExistence type="predicted"/>
<dbReference type="PROSITE" id="PS50143">
    <property type="entry name" value="BIR_REPEAT_2"/>
    <property type="match status" value="1"/>
</dbReference>
<sequence length="356" mass="39884">MTITTLPTLSYIDRLTTFADCWPPSLEPTTRQLAATGHICDRPPLEALEEGSHCITCNKFVKREDSVSALQSSLFGSNQESCYQGLKLHHAACTFLQNRIPIDAQSIESDLRGGQALSAIRNLWERRSKPQQHLQPTTHRHPQPSTLFSLPTELRLQIYSQIMPSMDRLTPITTLSKQSIRIVTEMGFSKTGPRDMTKINLLSTCRAVHEEALDILFTNTTYKFESTKLLYLFLRHIGEHGRALLKYVDVACGDREDPIAFSLLASCPKLKGITIRLRRPVLILPGSPLWLLDGVACLLELSGLEKVTFGECKVREGKLPKYLDESKADAAIVRRELTRPKGSPGGVRWVDGHLDI</sequence>
<keyword evidence="2" id="KW-1185">Reference proteome</keyword>
<dbReference type="EMBL" id="JAXOVC010000007">
    <property type="protein sequence ID" value="KAK4499221.1"/>
    <property type="molecule type" value="Genomic_DNA"/>
</dbReference>
<dbReference type="PANTHER" id="PTHR42085">
    <property type="entry name" value="F-BOX DOMAIN-CONTAINING PROTEIN"/>
    <property type="match status" value="1"/>
</dbReference>
<gene>
    <name evidence="1" type="ORF">PRZ48_009734</name>
</gene>
<accession>A0ABR0ED79</accession>
<organism evidence="1 2">
    <name type="scientific">Zasmidium cellare</name>
    <name type="common">Wine cellar mold</name>
    <name type="synonym">Racodium cellare</name>
    <dbReference type="NCBI Taxonomy" id="395010"/>
    <lineage>
        <taxon>Eukaryota</taxon>
        <taxon>Fungi</taxon>
        <taxon>Dikarya</taxon>
        <taxon>Ascomycota</taxon>
        <taxon>Pezizomycotina</taxon>
        <taxon>Dothideomycetes</taxon>
        <taxon>Dothideomycetidae</taxon>
        <taxon>Mycosphaerellales</taxon>
        <taxon>Mycosphaerellaceae</taxon>
        <taxon>Zasmidium</taxon>
    </lineage>
</organism>
<dbReference type="Proteomes" id="UP001305779">
    <property type="component" value="Unassembled WGS sequence"/>
</dbReference>
<name>A0ABR0ED79_ZASCE</name>
<comment type="caution">
    <text evidence="1">The sequence shown here is derived from an EMBL/GenBank/DDBJ whole genome shotgun (WGS) entry which is preliminary data.</text>
</comment>
<evidence type="ECO:0000313" key="1">
    <source>
        <dbReference type="EMBL" id="KAK4499221.1"/>
    </source>
</evidence>
<evidence type="ECO:0000313" key="2">
    <source>
        <dbReference type="Proteomes" id="UP001305779"/>
    </source>
</evidence>
<dbReference type="InterPro" id="IPR038883">
    <property type="entry name" value="AN11006-like"/>
</dbReference>
<protein>
    <recommendedName>
        <fullName evidence="3">F-box domain-containing protein</fullName>
    </recommendedName>
</protein>
<dbReference type="PANTHER" id="PTHR42085:SF2">
    <property type="entry name" value="F-BOX DOMAIN-CONTAINING PROTEIN"/>
    <property type="match status" value="1"/>
</dbReference>
<reference evidence="1 2" key="1">
    <citation type="journal article" date="2023" name="G3 (Bethesda)">
        <title>A chromosome-level genome assembly of Zasmidium syzygii isolated from banana leaves.</title>
        <authorList>
            <person name="van Westerhoven A.C."/>
            <person name="Mehrabi R."/>
            <person name="Talebi R."/>
            <person name="Steentjes M.B.F."/>
            <person name="Corcolon B."/>
            <person name="Chong P.A."/>
            <person name="Kema G.H.J."/>
            <person name="Seidl M.F."/>
        </authorList>
    </citation>
    <scope>NUCLEOTIDE SEQUENCE [LARGE SCALE GENOMIC DNA]</scope>
    <source>
        <strain evidence="1 2">P124</strain>
    </source>
</reference>
<dbReference type="InterPro" id="IPR001370">
    <property type="entry name" value="BIR_rpt"/>
</dbReference>